<organism evidence="4 5">
    <name type="scientific">Belnapia arida</name>
    <dbReference type="NCBI Taxonomy" id="2804533"/>
    <lineage>
        <taxon>Bacteria</taxon>
        <taxon>Pseudomonadati</taxon>
        <taxon>Pseudomonadota</taxon>
        <taxon>Alphaproteobacteria</taxon>
        <taxon>Acetobacterales</taxon>
        <taxon>Roseomonadaceae</taxon>
        <taxon>Belnapia</taxon>
    </lineage>
</organism>
<dbReference type="NCBIfam" id="TIGR00369">
    <property type="entry name" value="unchar_dom_1"/>
    <property type="match status" value="1"/>
</dbReference>
<name>A0ABS1TXZ8_9PROT</name>
<reference evidence="4 5" key="1">
    <citation type="submission" date="2021-01" db="EMBL/GenBank/DDBJ databases">
        <title>Belnapia mucosa sp. nov. and Belnapia arida sp. nov., isolated from the Tabernas Desert (Almeria, Spain).</title>
        <authorList>
            <person name="Molina-Menor E."/>
            <person name="Vidal-Verdu A."/>
            <person name="Calonge A."/>
            <person name="Satari L."/>
            <person name="Pereto J."/>
            <person name="Porcar M."/>
        </authorList>
    </citation>
    <scope>NUCLEOTIDE SEQUENCE [LARGE SCALE GENOMIC DNA]</scope>
    <source>
        <strain evidence="4 5">T18</strain>
    </source>
</reference>
<evidence type="ECO:0000259" key="3">
    <source>
        <dbReference type="Pfam" id="PF03061"/>
    </source>
</evidence>
<dbReference type="Pfam" id="PF03061">
    <property type="entry name" value="4HBT"/>
    <property type="match status" value="1"/>
</dbReference>
<evidence type="ECO:0000313" key="4">
    <source>
        <dbReference type="EMBL" id="MBL6077323.1"/>
    </source>
</evidence>
<dbReference type="InterPro" id="IPR029069">
    <property type="entry name" value="HotDog_dom_sf"/>
</dbReference>
<evidence type="ECO:0000256" key="1">
    <source>
        <dbReference type="ARBA" id="ARBA00008324"/>
    </source>
</evidence>
<dbReference type="Gene3D" id="3.10.129.10">
    <property type="entry name" value="Hotdog Thioesterase"/>
    <property type="match status" value="1"/>
</dbReference>
<keyword evidence="2" id="KW-0378">Hydrolase</keyword>
<dbReference type="InterPro" id="IPR039298">
    <property type="entry name" value="ACOT13"/>
</dbReference>
<comment type="similarity">
    <text evidence="1">Belongs to the thioesterase PaaI family.</text>
</comment>
<dbReference type="Proteomes" id="UP000660885">
    <property type="component" value="Unassembled WGS sequence"/>
</dbReference>
<dbReference type="SUPFAM" id="SSF54637">
    <property type="entry name" value="Thioesterase/thiol ester dehydrase-isomerase"/>
    <property type="match status" value="1"/>
</dbReference>
<dbReference type="PANTHER" id="PTHR21660">
    <property type="entry name" value="THIOESTERASE SUPERFAMILY MEMBER-RELATED"/>
    <property type="match status" value="1"/>
</dbReference>
<dbReference type="RefSeq" id="WP_202830443.1">
    <property type="nucleotide sequence ID" value="NZ_JAETWB010000001.1"/>
</dbReference>
<protein>
    <submittedName>
        <fullName evidence="4">PaaI family thioesterase</fullName>
    </submittedName>
</protein>
<gene>
    <name evidence="4" type="ORF">JMJ56_04840</name>
</gene>
<comment type="caution">
    <text evidence="4">The sequence shown here is derived from an EMBL/GenBank/DDBJ whole genome shotgun (WGS) entry which is preliminary data.</text>
</comment>
<dbReference type="PANTHER" id="PTHR21660:SF1">
    <property type="entry name" value="ACYL-COENZYME A THIOESTERASE 13"/>
    <property type="match status" value="1"/>
</dbReference>
<dbReference type="EMBL" id="JAETWB010000001">
    <property type="protein sequence ID" value="MBL6077323.1"/>
    <property type="molecule type" value="Genomic_DNA"/>
</dbReference>
<feature type="domain" description="Thioesterase" evidence="3">
    <location>
        <begin position="48"/>
        <end position="122"/>
    </location>
</feature>
<keyword evidence="5" id="KW-1185">Reference proteome</keyword>
<dbReference type="CDD" id="cd03443">
    <property type="entry name" value="PaaI_thioesterase"/>
    <property type="match status" value="1"/>
</dbReference>
<evidence type="ECO:0000256" key="2">
    <source>
        <dbReference type="ARBA" id="ARBA00022801"/>
    </source>
</evidence>
<sequence length="138" mass="14748">MDLDTMLAVIRRGVPLAEDWGVELLEAEGGRALLRLPASARLLRPGDTLSGPALMGLADVAMWAALLSVNDGRDNSVTSTMTVNFLRPAGSGPVLAEARLVKRGRRMVFGEIMIRAEDSEEVAVHVTTTWAVIAPAAR</sequence>
<evidence type="ECO:0000313" key="5">
    <source>
        <dbReference type="Proteomes" id="UP000660885"/>
    </source>
</evidence>
<dbReference type="InterPro" id="IPR003736">
    <property type="entry name" value="PAAI_dom"/>
</dbReference>
<proteinExistence type="inferred from homology"/>
<dbReference type="InterPro" id="IPR006683">
    <property type="entry name" value="Thioestr_dom"/>
</dbReference>
<accession>A0ABS1TXZ8</accession>